<organism evidence="2 3">
    <name type="scientific">Frankia alni (strain DSM 45986 / CECT 9034 / ACN14a)</name>
    <dbReference type="NCBI Taxonomy" id="326424"/>
    <lineage>
        <taxon>Bacteria</taxon>
        <taxon>Bacillati</taxon>
        <taxon>Actinomycetota</taxon>
        <taxon>Actinomycetes</taxon>
        <taxon>Frankiales</taxon>
        <taxon>Frankiaceae</taxon>
        <taxon>Frankia</taxon>
    </lineage>
</organism>
<dbReference type="Pfam" id="PF26146">
    <property type="entry name" value="PI-PLC_X"/>
    <property type="match status" value="1"/>
</dbReference>
<keyword evidence="1" id="KW-1133">Transmembrane helix</keyword>
<evidence type="ECO:0000313" key="2">
    <source>
        <dbReference type="EMBL" id="CAJ58849.1"/>
    </source>
</evidence>
<keyword evidence="1" id="KW-0812">Transmembrane</keyword>
<dbReference type="Gene3D" id="3.20.20.190">
    <property type="entry name" value="Phosphatidylinositol (PI) phosphodiesterase"/>
    <property type="match status" value="1"/>
</dbReference>
<dbReference type="PANTHER" id="PTHR13593:SF140">
    <property type="entry name" value="PLC-LIKE PHOSPHODIESTERASE"/>
    <property type="match status" value="1"/>
</dbReference>
<dbReference type="AlphaFoldDB" id="Q0RU94"/>
<reference evidence="2 3" key="1">
    <citation type="journal article" date="2007" name="Genome Res.">
        <title>Genome characteristics of facultatively symbiotic Frankia sp. strains reflect host range and host plant biogeography.</title>
        <authorList>
            <person name="Normand P."/>
            <person name="Lapierre P."/>
            <person name="Tisa L.S."/>
            <person name="Gogarten J.P."/>
            <person name="Alloisio N."/>
            <person name="Bagnarol E."/>
            <person name="Bassi C.A."/>
            <person name="Berry A.M."/>
            <person name="Bickhart D.M."/>
            <person name="Choisne N."/>
            <person name="Couloux A."/>
            <person name="Cournoyer B."/>
            <person name="Cruveiller S."/>
            <person name="Daubin V."/>
            <person name="Demange N."/>
            <person name="Francino M.P."/>
            <person name="Goltsman E."/>
            <person name="Huang Y."/>
            <person name="Kopp O.R."/>
            <person name="Labarre L."/>
            <person name="Lapidus A."/>
            <person name="Lavire C."/>
            <person name="Marechal J."/>
            <person name="Martinez M."/>
            <person name="Mastronunzio J.E."/>
            <person name="Mullin B.C."/>
            <person name="Niemann J."/>
            <person name="Pujic P."/>
            <person name="Rawnsley T."/>
            <person name="Rouy Z."/>
            <person name="Schenowitz C."/>
            <person name="Sellstedt A."/>
            <person name="Tavares F."/>
            <person name="Tomkins J.P."/>
            <person name="Vallenet D."/>
            <person name="Valverde C."/>
            <person name="Wall L.G."/>
            <person name="Wang Y."/>
            <person name="Medigue C."/>
            <person name="Benson D.R."/>
        </authorList>
    </citation>
    <scope>NUCLEOTIDE SEQUENCE [LARGE SCALE GENOMIC DNA]</scope>
    <source>
        <strain evidence="3">DSM 45986 / CECT 9034 / ACN14a</strain>
    </source>
</reference>
<gene>
    <name evidence="2" type="ordered locus">FRAAL0170</name>
</gene>
<feature type="transmembrane region" description="Helical" evidence="1">
    <location>
        <begin position="283"/>
        <end position="303"/>
    </location>
</feature>
<accession>Q0RU94</accession>
<dbReference type="GO" id="GO:0008081">
    <property type="term" value="F:phosphoric diester hydrolase activity"/>
    <property type="evidence" value="ECO:0007669"/>
    <property type="project" value="InterPro"/>
</dbReference>
<dbReference type="InterPro" id="IPR051057">
    <property type="entry name" value="PI-PLC_domain"/>
</dbReference>
<dbReference type="GO" id="GO:0006629">
    <property type="term" value="P:lipid metabolic process"/>
    <property type="evidence" value="ECO:0007669"/>
    <property type="project" value="InterPro"/>
</dbReference>
<feature type="transmembrane region" description="Helical" evidence="1">
    <location>
        <begin position="315"/>
        <end position="336"/>
    </location>
</feature>
<proteinExistence type="predicted"/>
<dbReference type="SUPFAM" id="SSF51695">
    <property type="entry name" value="PLC-like phosphodiesterases"/>
    <property type="match status" value="1"/>
</dbReference>
<sequence length="730" mass="77455">MRRLDVSAAAVRRVRAWTALALAVAMVCWPVAVVALTTNLTVQRAAYYRQAVDETDLYRRLYDEVLADPALAGVTRDLLAGLPVPPDVVVDNLRLVAPAAAVRGAVDSLSAQISGYLAGQRPALTLSVDLRPTFAAIAKLATIYLAGQVSGTPTFQAHDVAAVTQVLVGGLDQMAQGRRPAGIPTMDLTGEQADQIGSVLLARLPDAERARVGGQVVGLLRQGKVPAALAVVGPLLFQGDEAALADLRRRLAGDQLDLGTPLARAHESAGVGLLHVLHDLGRYGTVTVGALFAAVAVLAVLLAARRARCRRGDTILLVAGGMVVGGAAALLLGLLLPTLVGDPTAGVVGANPTLPLRARDLLHDLQANMIGSIRTVWSQVAAGVALAGCLLGLVGLFVRRRRRPFTRRRSVVMAASAAVLLSCSWLVTPARFGGEAASCNGGRGLCGLRYDEAVYAASHNAMASSAADFVGATQDPDLVGQLDTGVRALLLDVQHWTTPTQVETFLAGLRPRERDALAPLARGARSARPGLWLCHSVCQFGSVNLEDALRSVDDWLARNPSEVVTLILQDSVPPGEVIAAFRRVGLLHRIVTPPADPHGRWPTLGHLVATDRRLVVFAENADVPKTWYRRFFRYGADTPFDVPSPAGFTCRVGRGSRTAPMLLVNHWVEGDDPGRTYADSVNREPALLAHLRRCERAGLTPTFVATDFTTIGDLVPTVAALNARRSQSPR</sequence>
<dbReference type="OrthoDB" id="5240859at2"/>
<dbReference type="eggNOG" id="COG3325">
    <property type="taxonomic scope" value="Bacteria"/>
</dbReference>
<dbReference type="KEGG" id="fal:FRAAL0170"/>
<dbReference type="InterPro" id="IPR017946">
    <property type="entry name" value="PLC-like_Pdiesterase_TIM-brl"/>
</dbReference>
<name>Q0RU94_FRAAA</name>
<dbReference type="PANTHER" id="PTHR13593">
    <property type="match status" value="1"/>
</dbReference>
<dbReference type="HOGENOM" id="CLU_392678_0_0_11"/>
<dbReference type="RefSeq" id="WP_011601431.1">
    <property type="nucleotide sequence ID" value="NC_008278.1"/>
</dbReference>
<keyword evidence="3" id="KW-1185">Reference proteome</keyword>
<dbReference type="STRING" id="326424.FRAAL0170"/>
<dbReference type="Proteomes" id="UP000000657">
    <property type="component" value="Chromosome"/>
</dbReference>
<evidence type="ECO:0000256" key="1">
    <source>
        <dbReference type="SAM" id="Phobius"/>
    </source>
</evidence>
<evidence type="ECO:0000313" key="3">
    <source>
        <dbReference type="Proteomes" id="UP000000657"/>
    </source>
</evidence>
<keyword evidence="1" id="KW-0472">Membrane</keyword>
<feature type="transmembrane region" description="Helical" evidence="1">
    <location>
        <begin position="410"/>
        <end position="428"/>
    </location>
</feature>
<protein>
    <submittedName>
        <fullName evidence="2">Integral membrane protein</fullName>
    </submittedName>
</protein>
<feature type="transmembrane region" description="Helical" evidence="1">
    <location>
        <begin position="376"/>
        <end position="398"/>
    </location>
</feature>
<dbReference type="EMBL" id="CT573213">
    <property type="protein sequence ID" value="CAJ58849.1"/>
    <property type="molecule type" value="Genomic_DNA"/>
</dbReference>
<dbReference type="CDD" id="cd08588">
    <property type="entry name" value="PI-PLCc_At5g67130_like"/>
    <property type="match status" value="1"/>
</dbReference>